<dbReference type="InterPro" id="IPR019428">
    <property type="entry name" value="7TM_GPCR_serpentine_rcpt_Str"/>
</dbReference>
<evidence type="ECO:0000313" key="3">
    <source>
        <dbReference type="Proteomes" id="UP001328107"/>
    </source>
</evidence>
<feature type="non-terminal residue" evidence="2">
    <location>
        <position position="1"/>
    </location>
</feature>
<feature type="transmembrane region" description="Helical" evidence="1">
    <location>
        <begin position="80"/>
        <end position="102"/>
    </location>
</feature>
<keyword evidence="1" id="KW-0472">Membrane</keyword>
<sequence length="156" mass="18260">CGIVFNCFLLYLIHKFSRPNLSTYKILLYVFAIYDIFMALTAFFCAFSTVPFALVIINFMYRYWAVQYPERIRLFSSKSFGCLLTIICFLAAASWYFTVFFGCTGDEDSDSKTRARLAYRKQYGEIAREGYVLMEHWNDGKFNLRSALVLLYLDSM</sequence>
<dbReference type="AlphaFoldDB" id="A0AAN5DHF6"/>
<name>A0AAN5DHF6_9BILA</name>
<evidence type="ECO:0000256" key="1">
    <source>
        <dbReference type="SAM" id="Phobius"/>
    </source>
</evidence>
<feature type="non-terminal residue" evidence="2">
    <location>
        <position position="156"/>
    </location>
</feature>
<proteinExistence type="predicted"/>
<evidence type="ECO:0000313" key="2">
    <source>
        <dbReference type="EMBL" id="GMR62260.1"/>
    </source>
</evidence>
<dbReference type="EMBL" id="BTRK01000006">
    <property type="protein sequence ID" value="GMR62260.1"/>
    <property type="molecule type" value="Genomic_DNA"/>
</dbReference>
<dbReference type="Pfam" id="PF10326">
    <property type="entry name" value="7TM_GPCR_Str"/>
    <property type="match status" value="1"/>
</dbReference>
<keyword evidence="1" id="KW-0812">Transmembrane</keyword>
<dbReference type="InterPro" id="IPR019423">
    <property type="entry name" value="7TM_GPCR_serpentine_rcpt_Srj"/>
</dbReference>
<feature type="transmembrane region" description="Helical" evidence="1">
    <location>
        <begin position="26"/>
        <end position="59"/>
    </location>
</feature>
<dbReference type="Gene3D" id="1.20.1070.10">
    <property type="entry name" value="Rhodopsin 7-helix transmembrane proteins"/>
    <property type="match status" value="1"/>
</dbReference>
<dbReference type="Proteomes" id="UP001328107">
    <property type="component" value="Unassembled WGS sequence"/>
</dbReference>
<reference evidence="3" key="1">
    <citation type="submission" date="2022-10" db="EMBL/GenBank/DDBJ databases">
        <title>Genome assembly of Pristionchus species.</title>
        <authorList>
            <person name="Yoshida K."/>
            <person name="Sommer R.J."/>
        </authorList>
    </citation>
    <scope>NUCLEOTIDE SEQUENCE [LARGE SCALE GENOMIC DNA]</scope>
    <source>
        <strain evidence="3">RS5460</strain>
    </source>
</reference>
<comment type="caution">
    <text evidence="2">The sequence shown here is derived from an EMBL/GenBank/DDBJ whole genome shotgun (WGS) entry which is preliminary data.</text>
</comment>
<dbReference type="PANTHER" id="PTHR45907:SF16">
    <property type="entry name" value="SERPENTINE RECEPTOR, CLASS J"/>
    <property type="match status" value="1"/>
</dbReference>
<protein>
    <recommendedName>
        <fullName evidence="4">G protein-coupled receptor</fullName>
    </recommendedName>
</protein>
<keyword evidence="3" id="KW-1185">Reference proteome</keyword>
<gene>
    <name evidence="2" type="ORF">PMAYCL1PPCAC_32455</name>
</gene>
<accession>A0AAN5DHF6</accession>
<evidence type="ECO:0008006" key="4">
    <source>
        <dbReference type="Google" id="ProtNLM"/>
    </source>
</evidence>
<keyword evidence="1" id="KW-1133">Transmembrane helix</keyword>
<organism evidence="2 3">
    <name type="scientific">Pristionchus mayeri</name>
    <dbReference type="NCBI Taxonomy" id="1317129"/>
    <lineage>
        <taxon>Eukaryota</taxon>
        <taxon>Metazoa</taxon>
        <taxon>Ecdysozoa</taxon>
        <taxon>Nematoda</taxon>
        <taxon>Chromadorea</taxon>
        <taxon>Rhabditida</taxon>
        <taxon>Rhabditina</taxon>
        <taxon>Diplogasteromorpha</taxon>
        <taxon>Diplogasteroidea</taxon>
        <taxon>Neodiplogasteridae</taxon>
        <taxon>Pristionchus</taxon>
    </lineage>
</organism>
<dbReference type="SUPFAM" id="SSF81321">
    <property type="entry name" value="Family A G protein-coupled receptor-like"/>
    <property type="match status" value="1"/>
</dbReference>
<dbReference type="PANTHER" id="PTHR45907">
    <property type="entry name" value="SERPENTINE RECEPTOR, CLASS J"/>
    <property type="match status" value="1"/>
</dbReference>